<keyword evidence="1" id="KW-0808">Transferase</keyword>
<dbReference type="PANTHER" id="PTHR33116:SF86">
    <property type="entry name" value="REVERSE TRANSCRIPTASE DOMAIN-CONTAINING PROTEIN"/>
    <property type="match status" value="1"/>
</dbReference>
<dbReference type="AlphaFoldDB" id="A0A4Y1QYP1"/>
<protein>
    <submittedName>
        <fullName evidence="1">RNA-directed DNA polymerase reverse transcriptase-related family protein</fullName>
    </submittedName>
</protein>
<dbReference type="PANTHER" id="PTHR33116">
    <property type="entry name" value="REVERSE TRANSCRIPTASE ZINC-BINDING DOMAIN-CONTAINING PROTEIN-RELATED-RELATED"/>
    <property type="match status" value="1"/>
</dbReference>
<gene>
    <name evidence="1" type="ORF">Prudu_005901</name>
</gene>
<feature type="non-terminal residue" evidence="1">
    <location>
        <position position="1"/>
    </location>
</feature>
<reference evidence="1" key="1">
    <citation type="journal article" date="2019" name="Science">
        <title>Mutation of a bHLH transcription factor allowed almond domestication.</title>
        <authorList>
            <person name="Sanchez-Perez R."/>
            <person name="Pavan S."/>
            <person name="Mazzeo R."/>
            <person name="Moldovan C."/>
            <person name="Aiese Cigliano R."/>
            <person name="Del Cueto J."/>
            <person name="Ricciardi F."/>
            <person name="Lotti C."/>
            <person name="Ricciardi L."/>
            <person name="Dicenta F."/>
            <person name="Lopez-Marques R.L."/>
            <person name="Lindberg Moller B."/>
        </authorList>
    </citation>
    <scope>NUCLEOTIDE SEQUENCE</scope>
</reference>
<proteinExistence type="predicted"/>
<dbReference type="GO" id="GO:0003964">
    <property type="term" value="F:RNA-directed DNA polymerase activity"/>
    <property type="evidence" value="ECO:0007669"/>
    <property type="project" value="UniProtKB-KW"/>
</dbReference>
<evidence type="ECO:0000313" key="1">
    <source>
        <dbReference type="EMBL" id="BBG96935.1"/>
    </source>
</evidence>
<keyword evidence="1" id="KW-0695">RNA-directed DNA polymerase</keyword>
<keyword evidence="1" id="KW-0548">Nucleotidyltransferase</keyword>
<organism evidence="1">
    <name type="scientific">Prunus dulcis</name>
    <name type="common">Almond</name>
    <name type="synonym">Amygdalus dulcis</name>
    <dbReference type="NCBI Taxonomy" id="3755"/>
    <lineage>
        <taxon>Eukaryota</taxon>
        <taxon>Viridiplantae</taxon>
        <taxon>Streptophyta</taxon>
        <taxon>Embryophyta</taxon>
        <taxon>Tracheophyta</taxon>
        <taxon>Spermatophyta</taxon>
        <taxon>Magnoliopsida</taxon>
        <taxon>eudicotyledons</taxon>
        <taxon>Gunneridae</taxon>
        <taxon>Pentapetalae</taxon>
        <taxon>rosids</taxon>
        <taxon>fabids</taxon>
        <taxon>Rosales</taxon>
        <taxon>Rosaceae</taxon>
        <taxon>Amygdaloideae</taxon>
        <taxon>Amygdaleae</taxon>
        <taxon>Prunus</taxon>
    </lineage>
</organism>
<sequence>YLVKQLVGEALVEEQLDRDPPSVASHHKKQGHRVQFEEIWTLRKGGANMDHILGILELIPNAQQVIIDVVANVLGIPVVACHERYLGLPTMVSRGHWELSNSVHDRIWSRLNGWKEKSLWTEGMRKSLWTGGNEVLLKAVVQAISSYSMSAFQVPKGFCKELSSLCANFWWISIILIKLYWLSSVGASFATMHLWLVKFIRTFLTNLFVQNPSLEYSGKSSRLLIVFFLESCKINGGQQSTARGSLIFHMASLNWTLNIFALTLVMSRNLPILFLVAEQPTMLQSSKRDREALGRWGEQGGCRVDERKKPVFAYLLNIVKFMSSESTHVKKIKRKHGGHGKIEYMILEVIAKCIVLRAPRLLWRLSSGELEAVATNIAFNIRSVEDHPVTEICVGLRSPVDFPEVT</sequence>
<accession>A0A4Y1QYP1</accession>
<dbReference type="EMBL" id="AP019298">
    <property type="protein sequence ID" value="BBG96935.1"/>
    <property type="molecule type" value="Genomic_DNA"/>
</dbReference>
<name>A0A4Y1QYP1_PRUDU</name>